<dbReference type="RefSeq" id="WP_264533506.1">
    <property type="nucleotide sequence ID" value="NZ_CP092332.1"/>
</dbReference>
<evidence type="ECO:0000313" key="1">
    <source>
        <dbReference type="EMBL" id="WGK93765.1"/>
    </source>
</evidence>
<protein>
    <submittedName>
        <fullName evidence="1">Uncharacterized protein</fullName>
    </submittedName>
</protein>
<accession>A0ABY8N289</accession>
<organism evidence="1 2">
    <name type="scientific">Flavobacterium keumense</name>
    <dbReference type="NCBI Taxonomy" id="1306518"/>
    <lineage>
        <taxon>Bacteria</taxon>
        <taxon>Pseudomonadati</taxon>
        <taxon>Bacteroidota</taxon>
        <taxon>Flavobacteriia</taxon>
        <taxon>Flavobacteriales</taxon>
        <taxon>Flavobacteriaceae</taxon>
        <taxon>Flavobacterium</taxon>
    </lineage>
</organism>
<name>A0ABY8N289_9FLAO</name>
<evidence type="ECO:0000313" key="2">
    <source>
        <dbReference type="Proteomes" id="UP001232117"/>
    </source>
</evidence>
<gene>
    <name evidence="1" type="ORF">MG292_06590</name>
</gene>
<reference evidence="1 2" key="1">
    <citation type="submission" date="2023-06" db="EMBL/GenBank/DDBJ databases">
        <title>Complete Genome Sequence of Flavobacterium keumense K3R-10.</title>
        <authorList>
            <person name="Jeong H."/>
            <person name="Jhang S.Y."/>
            <person name="Kim J.N."/>
        </authorList>
    </citation>
    <scope>NUCLEOTIDE SEQUENCE [LARGE SCALE GENOMIC DNA]</scope>
    <source>
        <strain evidence="1 2">K3R-10</strain>
    </source>
</reference>
<dbReference type="EMBL" id="CP092332">
    <property type="protein sequence ID" value="WGK93765.1"/>
    <property type="molecule type" value="Genomic_DNA"/>
</dbReference>
<proteinExistence type="predicted"/>
<dbReference type="Proteomes" id="UP001232117">
    <property type="component" value="Chromosome"/>
</dbReference>
<sequence length="82" mass="9541">MDSTIAKPYKITVWYRYATKTEIEKDFDVLTIIEKSAQDAVNKSANHFKSLKAIPFSFECDGKKYTPNNFNKSKITKWLKSK</sequence>
<keyword evidence="2" id="KW-1185">Reference proteome</keyword>